<protein>
    <submittedName>
        <fullName evidence="4">Zinc-binding dehydrogenase</fullName>
    </submittedName>
</protein>
<dbReference type="SUPFAM" id="SSF51735">
    <property type="entry name" value="NAD(P)-binding Rossmann-fold domains"/>
    <property type="match status" value="1"/>
</dbReference>
<dbReference type="PANTHER" id="PTHR45348">
    <property type="entry name" value="HYPOTHETICAL OXIDOREDUCTASE (EUROFUNG)"/>
    <property type="match status" value="1"/>
</dbReference>
<organism evidence="4 5">
    <name type="scientific">Podospora fimiseda</name>
    <dbReference type="NCBI Taxonomy" id="252190"/>
    <lineage>
        <taxon>Eukaryota</taxon>
        <taxon>Fungi</taxon>
        <taxon>Dikarya</taxon>
        <taxon>Ascomycota</taxon>
        <taxon>Pezizomycotina</taxon>
        <taxon>Sordariomycetes</taxon>
        <taxon>Sordariomycetidae</taxon>
        <taxon>Sordariales</taxon>
        <taxon>Podosporaceae</taxon>
        <taxon>Podospora</taxon>
    </lineage>
</organism>
<dbReference type="PANTHER" id="PTHR45348:SF2">
    <property type="entry name" value="ZINC-TYPE ALCOHOL DEHYDROGENASE-LIKE PROTEIN C2E1P3.01"/>
    <property type="match status" value="1"/>
</dbReference>
<comment type="similarity">
    <text evidence="1">Belongs to the zinc-containing alcohol dehydrogenase family.</text>
</comment>
<feature type="domain" description="Enoyl reductase (ER)" evidence="3">
    <location>
        <begin position="7"/>
        <end position="345"/>
    </location>
</feature>
<dbReference type="Proteomes" id="UP001301958">
    <property type="component" value="Unassembled WGS sequence"/>
</dbReference>
<dbReference type="InterPro" id="IPR013154">
    <property type="entry name" value="ADH-like_N"/>
</dbReference>
<dbReference type="InterPro" id="IPR047122">
    <property type="entry name" value="Trans-enoyl_RdTase-like"/>
</dbReference>
<reference evidence="4" key="2">
    <citation type="submission" date="2023-05" db="EMBL/GenBank/DDBJ databases">
        <authorList>
            <consortium name="Lawrence Berkeley National Laboratory"/>
            <person name="Steindorff A."/>
            <person name="Hensen N."/>
            <person name="Bonometti L."/>
            <person name="Westerberg I."/>
            <person name="Brannstrom I.O."/>
            <person name="Guillou S."/>
            <person name="Cros-Aarteil S."/>
            <person name="Calhoun S."/>
            <person name="Haridas S."/>
            <person name="Kuo A."/>
            <person name="Mondo S."/>
            <person name="Pangilinan J."/>
            <person name="Riley R."/>
            <person name="Labutti K."/>
            <person name="Andreopoulos B."/>
            <person name="Lipzen A."/>
            <person name="Chen C."/>
            <person name="Yanf M."/>
            <person name="Daum C."/>
            <person name="Ng V."/>
            <person name="Clum A."/>
            <person name="Ohm R."/>
            <person name="Martin F."/>
            <person name="Silar P."/>
            <person name="Natvig D."/>
            <person name="Lalanne C."/>
            <person name="Gautier V."/>
            <person name="Ament-Velasquez S.L."/>
            <person name="Kruys A."/>
            <person name="Hutchinson M.I."/>
            <person name="Powell A.J."/>
            <person name="Barry K."/>
            <person name="Miller A.N."/>
            <person name="Grigoriev I.V."/>
            <person name="Debuchy R."/>
            <person name="Gladieux P."/>
            <person name="Thoren M.H."/>
            <person name="Johannesson H."/>
        </authorList>
    </citation>
    <scope>NUCLEOTIDE SEQUENCE</scope>
    <source>
        <strain evidence="4">CBS 990.96</strain>
    </source>
</reference>
<dbReference type="GO" id="GO:0016651">
    <property type="term" value="F:oxidoreductase activity, acting on NAD(P)H"/>
    <property type="evidence" value="ECO:0007669"/>
    <property type="project" value="InterPro"/>
</dbReference>
<evidence type="ECO:0000259" key="3">
    <source>
        <dbReference type="SMART" id="SM00829"/>
    </source>
</evidence>
<sequence>MKAIVVTSPGKATLVTDRPIPPLRPDYLLVKTVCVALNPTDWKHAELTQTPGVLLGCDYSGTVEAIGSAVTKSFSVGDGVFGFVHGGNSLESDDGAFAEYILVKADIQAKIPQGMGFEEAATFGVGITSVGQGLYQTLGLPLPGIEAGKGGRGKSILIYGGSTCTGSLGIQFARLSGVEKIVSTASPHNFELAERYGATEVYDYGEGEDAAEEIREATGDEMVVGWDTISTPWTVGFCAGAMKSTGGGKLATLHPVLPPRSGNLKVENTLAYTVFGEDWGMGEKRYPAKEEDFEFGKRFWGIAEKLIREGKVKPVKIELGKEGLKGVLEGLQLLRDSKVSGRKLVYRVAETP</sequence>
<evidence type="ECO:0000313" key="5">
    <source>
        <dbReference type="Proteomes" id="UP001301958"/>
    </source>
</evidence>
<dbReference type="InterPro" id="IPR011032">
    <property type="entry name" value="GroES-like_sf"/>
</dbReference>
<dbReference type="Pfam" id="PF00107">
    <property type="entry name" value="ADH_zinc_N"/>
    <property type="match status" value="1"/>
</dbReference>
<keyword evidence="5" id="KW-1185">Reference proteome</keyword>
<accession>A0AAN6YNU4</accession>
<comment type="caution">
    <text evidence="4">The sequence shown here is derived from an EMBL/GenBank/DDBJ whole genome shotgun (WGS) entry which is preliminary data.</text>
</comment>
<dbReference type="Gene3D" id="3.40.50.720">
    <property type="entry name" value="NAD(P)-binding Rossmann-like Domain"/>
    <property type="match status" value="1"/>
</dbReference>
<evidence type="ECO:0000256" key="1">
    <source>
        <dbReference type="ARBA" id="ARBA00008072"/>
    </source>
</evidence>
<gene>
    <name evidence="4" type="ORF">QBC38DRAFT_460943</name>
</gene>
<dbReference type="AlphaFoldDB" id="A0AAN6YNU4"/>
<dbReference type="InterPro" id="IPR036291">
    <property type="entry name" value="NAD(P)-bd_dom_sf"/>
</dbReference>
<dbReference type="EMBL" id="MU865504">
    <property type="protein sequence ID" value="KAK4221925.1"/>
    <property type="molecule type" value="Genomic_DNA"/>
</dbReference>
<keyword evidence="2" id="KW-0560">Oxidoreductase</keyword>
<evidence type="ECO:0000313" key="4">
    <source>
        <dbReference type="EMBL" id="KAK4221925.1"/>
    </source>
</evidence>
<name>A0AAN6YNU4_9PEZI</name>
<dbReference type="Gene3D" id="3.90.180.10">
    <property type="entry name" value="Medium-chain alcohol dehydrogenases, catalytic domain"/>
    <property type="match status" value="1"/>
</dbReference>
<dbReference type="SUPFAM" id="SSF50129">
    <property type="entry name" value="GroES-like"/>
    <property type="match status" value="1"/>
</dbReference>
<dbReference type="InterPro" id="IPR013149">
    <property type="entry name" value="ADH-like_C"/>
</dbReference>
<dbReference type="SMART" id="SM00829">
    <property type="entry name" value="PKS_ER"/>
    <property type="match status" value="1"/>
</dbReference>
<dbReference type="Pfam" id="PF08240">
    <property type="entry name" value="ADH_N"/>
    <property type="match status" value="1"/>
</dbReference>
<reference evidence="4" key="1">
    <citation type="journal article" date="2023" name="Mol. Phylogenet. Evol.">
        <title>Genome-scale phylogeny and comparative genomics of the fungal order Sordariales.</title>
        <authorList>
            <person name="Hensen N."/>
            <person name="Bonometti L."/>
            <person name="Westerberg I."/>
            <person name="Brannstrom I.O."/>
            <person name="Guillou S."/>
            <person name="Cros-Aarteil S."/>
            <person name="Calhoun S."/>
            <person name="Haridas S."/>
            <person name="Kuo A."/>
            <person name="Mondo S."/>
            <person name="Pangilinan J."/>
            <person name="Riley R."/>
            <person name="LaButti K."/>
            <person name="Andreopoulos B."/>
            <person name="Lipzen A."/>
            <person name="Chen C."/>
            <person name="Yan M."/>
            <person name="Daum C."/>
            <person name="Ng V."/>
            <person name="Clum A."/>
            <person name="Steindorff A."/>
            <person name="Ohm R.A."/>
            <person name="Martin F."/>
            <person name="Silar P."/>
            <person name="Natvig D.O."/>
            <person name="Lalanne C."/>
            <person name="Gautier V."/>
            <person name="Ament-Velasquez S.L."/>
            <person name="Kruys A."/>
            <person name="Hutchinson M.I."/>
            <person name="Powell A.J."/>
            <person name="Barry K."/>
            <person name="Miller A.N."/>
            <person name="Grigoriev I.V."/>
            <person name="Debuchy R."/>
            <person name="Gladieux P."/>
            <person name="Hiltunen Thoren M."/>
            <person name="Johannesson H."/>
        </authorList>
    </citation>
    <scope>NUCLEOTIDE SEQUENCE</scope>
    <source>
        <strain evidence="4">CBS 990.96</strain>
    </source>
</reference>
<dbReference type="InterPro" id="IPR020843">
    <property type="entry name" value="ER"/>
</dbReference>
<proteinExistence type="inferred from homology"/>
<evidence type="ECO:0000256" key="2">
    <source>
        <dbReference type="ARBA" id="ARBA00023002"/>
    </source>
</evidence>
<dbReference type="CDD" id="cd08249">
    <property type="entry name" value="enoyl_reductase_like"/>
    <property type="match status" value="1"/>
</dbReference>